<reference evidence="7 8" key="1">
    <citation type="submission" date="2016-07" db="EMBL/GenBank/DDBJ databases">
        <title>Caryophanon latum genome sequencing.</title>
        <authorList>
            <person name="Verma A."/>
            <person name="Pal Y."/>
            <person name="Krishnamurthi S."/>
        </authorList>
    </citation>
    <scope>NUCLEOTIDE SEQUENCE [LARGE SCALE GENOMIC DNA]</scope>
    <source>
        <strain evidence="7 8">DSM 14151</strain>
    </source>
</reference>
<evidence type="ECO:0000256" key="4">
    <source>
        <dbReference type="ARBA" id="ARBA00022989"/>
    </source>
</evidence>
<name>A0A1C0YTG5_9BACL</name>
<dbReference type="GO" id="GO:0055085">
    <property type="term" value="P:transmembrane transport"/>
    <property type="evidence" value="ECO:0007669"/>
    <property type="project" value="TreeGrafter"/>
</dbReference>
<dbReference type="PANTHER" id="PTHR21716">
    <property type="entry name" value="TRANSMEMBRANE PROTEIN"/>
    <property type="match status" value="1"/>
</dbReference>
<keyword evidence="4 6" id="KW-1133">Transmembrane helix</keyword>
<dbReference type="AlphaFoldDB" id="A0A1C0YTG5"/>
<feature type="transmembrane region" description="Helical" evidence="6">
    <location>
        <begin position="9"/>
        <end position="25"/>
    </location>
</feature>
<evidence type="ECO:0000313" key="7">
    <source>
        <dbReference type="EMBL" id="OCS90441.1"/>
    </source>
</evidence>
<sequence>MQFIQNKLSLKWLTVILLIALLFFLKNALNFLLLTFIFTYLAYTIFTKVLHIMPSKWHMKKSIIIIMYSVVLFVIAFVGYRYLPVAVQQFSTIVIQGSSFNLQAYENVLPVQIYDLLNNLDMGGMLESIGAKALAATTGISTLLLEAFVAILLSFFFLFELDKIKSFSASLRTIETAKIYDQVAAFGQSFLNTFGIAIKVQIMISSINTLLSIVGLLLLGFPNILGLAIMIFFLGLMPVIGVVISLVPLSIIAFQIGGPIYVVYMIMMIMVIHAIESYFLNPKLYSITMKLPIFYTFIVLMVGELLFGAWGLVIGIPLFVFIIGLIKGDPFAKEVA</sequence>
<comment type="caution">
    <text evidence="7">The sequence shown here is derived from an EMBL/GenBank/DDBJ whole genome shotgun (WGS) entry which is preliminary data.</text>
</comment>
<feature type="transmembrane region" description="Helical" evidence="6">
    <location>
        <begin position="293"/>
        <end position="326"/>
    </location>
</feature>
<organism evidence="7 8">
    <name type="scientific">Caryophanon latum</name>
    <dbReference type="NCBI Taxonomy" id="33977"/>
    <lineage>
        <taxon>Bacteria</taxon>
        <taxon>Bacillati</taxon>
        <taxon>Bacillota</taxon>
        <taxon>Bacilli</taxon>
        <taxon>Bacillales</taxon>
        <taxon>Caryophanaceae</taxon>
        <taxon>Caryophanon</taxon>
    </lineage>
</organism>
<dbReference type="OrthoDB" id="9772136at2"/>
<feature type="transmembrane region" description="Helical" evidence="6">
    <location>
        <begin position="202"/>
        <end position="221"/>
    </location>
</feature>
<dbReference type="Pfam" id="PF01594">
    <property type="entry name" value="AI-2E_transport"/>
    <property type="match status" value="1"/>
</dbReference>
<comment type="similarity">
    <text evidence="2">Belongs to the autoinducer-2 exporter (AI-2E) (TC 2.A.86) family.</text>
</comment>
<evidence type="ECO:0000256" key="1">
    <source>
        <dbReference type="ARBA" id="ARBA00004141"/>
    </source>
</evidence>
<evidence type="ECO:0000256" key="6">
    <source>
        <dbReference type="SAM" id="Phobius"/>
    </source>
</evidence>
<accession>A0A1C0YTG5</accession>
<gene>
    <name evidence="7" type="ORF">A6K76_11285</name>
</gene>
<dbReference type="PANTHER" id="PTHR21716:SF62">
    <property type="entry name" value="TRANSPORT PROTEIN YDBI-RELATED"/>
    <property type="match status" value="1"/>
</dbReference>
<evidence type="ECO:0000256" key="3">
    <source>
        <dbReference type="ARBA" id="ARBA00022692"/>
    </source>
</evidence>
<feature type="transmembrane region" description="Helical" evidence="6">
    <location>
        <begin position="62"/>
        <end position="83"/>
    </location>
</feature>
<feature type="transmembrane region" description="Helical" evidence="6">
    <location>
        <begin position="227"/>
        <end position="254"/>
    </location>
</feature>
<dbReference type="InterPro" id="IPR002549">
    <property type="entry name" value="AI-2E-like"/>
</dbReference>
<feature type="transmembrane region" description="Helical" evidence="6">
    <location>
        <begin position="133"/>
        <end position="159"/>
    </location>
</feature>
<proteinExistence type="inferred from homology"/>
<protein>
    <recommendedName>
        <fullName evidence="9">AI-2E family transporter</fullName>
    </recommendedName>
</protein>
<feature type="transmembrane region" description="Helical" evidence="6">
    <location>
        <begin position="261"/>
        <end position="281"/>
    </location>
</feature>
<dbReference type="RefSeq" id="WP_066464678.1">
    <property type="nucleotide sequence ID" value="NZ_MATO01000037.1"/>
</dbReference>
<evidence type="ECO:0008006" key="9">
    <source>
        <dbReference type="Google" id="ProtNLM"/>
    </source>
</evidence>
<evidence type="ECO:0000256" key="2">
    <source>
        <dbReference type="ARBA" id="ARBA00009773"/>
    </source>
</evidence>
<evidence type="ECO:0000256" key="5">
    <source>
        <dbReference type="ARBA" id="ARBA00023136"/>
    </source>
</evidence>
<keyword evidence="8" id="KW-1185">Reference proteome</keyword>
<keyword evidence="3 6" id="KW-0812">Transmembrane</keyword>
<dbReference type="EMBL" id="MATO01000037">
    <property type="protein sequence ID" value="OCS90441.1"/>
    <property type="molecule type" value="Genomic_DNA"/>
</dbReference>
<dbReference type="Proteomes" id="UP000093482">
    <property type="component" value="Unassembled WGS sequence"/>
</dbReference>
<keyword evidence="5 6" id="KW-0472">Membrane</keyword>
<evidence type="ECO:0000313" key="8">
    <source>
        <dbReference type="Proteomes" id="UP000093482"/>
    </source>
</evidence>
<dbReference type="GO" id="GO:0016020">
    <property type="term" value="C:membrane"/>
    <property type="evidence" value="ECO:0007669"/>
    <property type="project" value="UniProtKB-SubCell"/>
</dbReference>
<comment type="subcellular location">
    <subcellularLocation>
        <location evidence="1">Membrane</location>
        <topology evidence="1">Multi-pass membrane protein</topology>
    </subcellularLocation>
</comment>